<evidence type="ECO:0000313" key="1">
    <source>
        <dbReference type="EMBL" id="OBA24902.1"/>
    </source>
</evidence>
<dbReference type="Proteomes" id="UP000092321">
    <property type="component" value="Unassembled WGS sequence"/>
</dbReference>
<sequence>MSKQKILNFPLPDGAEDLSLHELQALIKNEEYLTHYVINKSYNQLKEITTLDNEIETLTSLKQQYDYLIYNKLQEDIDLVEDKIEELSTGLLDLVDYKKMLRNDFKPETIKKKLDSYLAKVKKIEIDPLEKQISEDPFDTKLHDQYIEKLSKWEKMKILFDSLV</sequence>
<comment type="caution">
    <text evidence="2">The sequence shown here is derived from an EMBL/GenBank/DDBJ whole genome shotgun (WGS) entry which is preliminary data.</text>
</comment>
<organism evidence="2 3">
    <name type="scientific">Hanseniaspora valbyensis NRRL Y-1626</name>
    <dbReference type="NCBI Taxonomy" id="766949"/>
    <lineage>
        <taxon>Eukaryota</taxon>
        <taxon>Fungi</taxon>
        <taxon>Dikarya</taxon>
        <taxon>Ascomycota</taxon>
        <taxon>Saccharomycotina</taxon>
        <taxon>Saccharomycetes</taxon>
        <taxon>Saccharomycodales</taxon>
        <taxon>Saccharomycodaceae</taxon>
        <taxon>Hanseniaspora</taxon>
    </lineage>
</organism>
<evidence type="ECO:0008006" key="4">
    <source>
        <dbReference type="Google" id="ProtNLM"/>
    </source>
</evidence>
<gene>
    <name evidence="1" type="ORF">HANVADRAFT_4281</name>
    <name evidence="2" type="ORF">HANVADRAFT_593</name>
</gene>
<name>A0A1B7TIA6_9ASCO</name>
<protein>
    <recommendedName>
        <fullName evidence="4">VPS37 C-terminal domain-containing protein</fullName>
    </recommendedName>
</protein>
<dbReference type="EMBL" id="LXPE01000347">
    <property type="protein sequence ID" value="OBA24902.1"/>
    <property type="molecule type" value="Genomic_DNA"/>
</dbReference>
<dbReference type="AlphaFoldDB" id="A0A1B7TIA6"/>
<reference evidence="2" key="2">
    <citation type="submission" date="2016-04" db="EMBL/GenBank/DDBJ databases">
        <title>Comparative genomics of biotechnologically important yeasts.</title>
        <authorList>
            <consortium name="DOE Joint Genome Institute"/>
            <person name="Riley R."/>
            <person name="Haridas S."/>
            <person name="Wolfe K.H."/>
            <person name="Lopes M.R."/>
            <person name="Hittinger C.T."/>
            <person name="Goker M."/>
            <person name="Salamov A."/>
            <person name="Wisecaver J."/>
            <person name="Long T.M."/>
            <person name="Aerts A.L."/>
            <person name="Barry K."/>
            <person name="Choi C."/>
            <person name="Clum A."/>
            <person name="Coughlan A.Y."/>
            <person name="Deshpande S."/>
            <person name="Douglass A.P."/>
            <person name="Hanson S.J."/>
            <person name="Klenk H.-P."/>
            <person name="Labutti K."/>
            <person name="Lapidus A."/>
            <person name="Lindquist E."/>
            <person name="Lipzen A."/>
            <person name="Meier-Kolthoff J.P."/>
            <person name="Ohm R.A."/>
            <person name="Otillar R.P."/>
            <person name="Pangilinan J."/>
            <person name="Peng Y."/>
            <person name="Rokas A."/>
            <person name="Rosa C.A."/>
            <person name="Scheuner C."/>
            <person name="Sibirny A.A."/>
            <person name="Slot J.C."/>
            <person name="Stielow J.B."/>
            <person name="Sun H."/>
            <person name="Kurtzman C.P."/>
            <person name="Blackwell M."/>
            <person name="Grigoriev I.V."/>
            <person name="Jeffries T.W."/>
        </authorList>
    </citation>
    <scope>NUCLEOTIDE SEQUENCE [LARGE SCALE GENOMIC DNA]</scope>
    <source>
        <strain evidence="2">NRRL Y-1626</strain>
    </source>
</reference>
<proteinExistence type="predicted"/>
<dbReference type="OrthoDB" id="3972207at2759"/>
<accession>A0A1B7TIA6</accession>
<reference evidence="3" key="1">
    <citation type="journal article" date="2016" name="Proc. Natl. Acad. Sci. U.S.A.">
        <title>Comparative genomics of biotechnologically important yeasts.</title>
        <authorList>
            <person name="Riley R."/>
            <person name="Haridas S."/>
            <person name="Wolfe K.H."/>
            <person name="Lopes M.R."/>
            <person name="Hittinger C.T."/>
            <person name="Goeker M."/>
            <person name="Salamov A.A."/>
            <person name="Wisecaver J.H."/>
            <person name="Long T.M."/>
            <person name="Calvey C.H."/>
            <person name="Aerts A.L."/>
            <person name="Barry K.W."/>
            <person name="Choi C."/>
            <person name="Clum A."/>
            <person name="Coughlan A.Y."/>
            <person name="Deshpande S."/>
            <person name="Douglass A.P."/>
            <person name="Hanson S.J."/>
            <person name="Klenk H.-P."/>
            <person name="LaButti K.M."/>
            <person name="Lapidus A."/>
            <person name="Lindquist E.A."/>
            <person name="Lipzen A.M."/>
            <person name="Meier-Kolthoff J.P."/>
            <person name="Ohm R.A."/>
            <person name="Otillar R.P."/>
            <person name="Pangilinan J.L."/>
            <person name="Peng Y."/>
            <person name="Rokas A."/>
            <person name="Rosa C.A."/>
            <person name="Scheuner C."/>
            <person name="Sibirny A.A."/>
            <person name="Slot J.C."/>
            <person name="Stielow J.B."/>
            <person name="Sun H."/>
            <person name="Kurtzman C.P."/>
            <person name="Blackwell M."/>
            <person name="Grigoriev I.V."/>
            <person name="Jeffries T.W."/>
        </authorList>
    </citation>
    <scope>NUCLEOTIDE SEQUENCE [LARGE SCALE GENOMIC DNA]</scope>
    <source>
        <strain evidence="3">NRRL Y-1626</strain>
    </source>
</reference>
<evidence type="ECO:0000313" key="3">
    <source>
        <dbReference type="Proteomes" id="UP000092321"/>
    </source>
</evidence>
<keyword evidence="3" id="KW-1185">Reference proteome</keyword>
<evidence type="ECO:0000313" key="2">
    <source>
        <dbReference type="EMBL" id="OBA28453.1"/>
    </source>
</evidence>
<dbReference type="EMBL" id="LXPE01000003">
    <property type="protein sequence ID" value="OBA28453.1"/>
    <property type="molecule type" value="Genomic_DNA"/>
</dbReference>